<dbReference type="GO" id="GO:0032259">
    <property type="term" value="P:methylation"/>
    <property type="evidence" value="ECO:0007669"/>
    <property type="project" value="UniProtKB-KW"/>
</dbReference>
<reference evidence="5" key="2">
    <citation type="submission" date="2020-09" db="EMBL/GenBank/DDBJ databases">
        <authorList>
            <person name="Sun Q."/>
            <person name="Kim S."/>
        </authorList>
    </citation>
    <scope>NUCLEOTIDE SEQUENCE</scope>
    <source>
        <strain evidence="5">KCTC 42651</strain>
    </source>
</reference>
<dbReference type="PANTHER" id="PTHR43464:SF19">
    <property type="entry name" value="UBIQUINONE BIOSYNTHESIS O-METHYLTRANSFERASE, MITOCHONDRIAL"/>
    <property type="match status" value="1"/>
</dbReference>
<dbReference type="InterPro" id="IPR041698">
    <property type="entry name" value="Methyltransf_25"/>
</dbReference>
<dbReference type="CDD" id="cd02440">
    <property type="entry name" value="AdoMet_MTases"/>
    <property type="match status" value="1"/>
</dbReference>
<dbReference type="Pfam" id="PF13649">
    <property type="entry name" value="Methyltransf_25"/>
    <property type="match status" value="1"/>
</dbReference>
<evidence type="ECO:0000256" key="1">
    <source>
        <dbReference type="ARBA" id="ARBA00022603"/>
    </source>
</evidence>
<accession>A0A918XNH0</accession>
<dbReference type="EMBL" id="BMZS01000001">
    <property type="protein sequence ID" value="GHD41109.1"/>
    <property type="molecule type" value="Genomic_DNA"/>
</dbReference>
<evidence type="ECO:0000256" key="3">
    <source>
        <dbReference type="ARBA" id="ARBA00022691"/>
    </source>
</evidence>
<sequence length="263" mass="29117">MTQDDGTAFYARESIATSLYDRLFAAPSIDGDLAFYDAFCGDAGSRILDAACGTGRVAKYLARPDRRIVAFDSSPFFVAGLRAELVRRPAAGPIAVGRDRLESFRLPDRFDRVIVAYYGFAHVLSAADRAAGFARLLGHLRPGGRLVIHVPRHDLLTRPVPEAELAGLSYEAALQPDGPLRLCQDVEAMTFDPARGVRSIRLRYRTLRDGRVTRDERLVLQYAAVTPDELADLARRHDARILRTLSGFRSGVDSETVVEIEKR</sequence>
<evidence type="ECO:0000256" key="2">
    <source>
        <dbReference type="ARBA" id="ARBA00022679"/>
    </source>
</evidence>
<keyword evidence="6" id="KW-1185">Reference proteome</keyword>
<gene>
    <name evidence="5" type="ORF">GCM10017083_05090</name>
</gene>
<keyword evidence="1" id="KW-0489">Methyltransferase</keyword>
<dbReference type="PANTHER" id="PTHR43464">
    <property type="entry name" value="METHYLTRANSFERASE"/>
    <property type="match status" value="1"/>
</dbReference>
<evidence type="ECO:0000313" key="6">
    <source>
        <dbReference type="Proteomes" id="UP000630353"/>
    </source>
</evidence>
<protein>
    <recommendedName>
        <fullName evidence="4">Methyltransferase domain-containing protein</fullName>
    </recommendedName>
</protein>
<dbReference type="RefSeq" id="WP_189987328.1">
    <property type="nucleotide sequence ID" value="NZ_BMZS01000001.1"/>
</dbReference>
<name>A0A918XNH0_9PROT</name>
<keyword evidence="3" id="KW-0949">S-adenosyl-L-methionine</keyword>
<evidence type="ECO:0000259" key="4">
    <source>
        <dbReference type="Pfam" id="PF13649"/>
    </source>
</evidence>
<comment type="caution">
    <text evidence="5">The sequence shown here is derived from an EMBL/GenBank/DDBJ whole genome shotgun (WGS) entry which is preliminary data.</text>
</comment>
<proteinExistence type="predicted"/>
<dbReference type="AlphaFoldDB" id="A0A918XNH0"/>
<evidence type="ECO:0000313" key="5">
    <source>
        <dbReference type="EMBL" id="GHD41109.1"/>
    </source>
</evidence>
<keyword evidence="2" id="KW-0808">Transferase</keyword>
<dbReference type="SUPFAM" id="SSF53335">
    <property type="entry name" value="S-adenosyl-L-methionine-dependent methyltransferases"/>
    <property type="match status" value="1"/>
</dbReference>
<dbReference type="GO" id="GO:0008168">
    <property type="term" value="F:methyltransferase activity"/>
    <property type="evidence" value="ECO:0007669"/>
    <property type="project" value="UniProtKB-KW"/>
</dbReference>
<dbReference type="Gene3D" id="3.40.50.150">
    <property type="entry name" value="Vaccinia Virus protein VP39"/>
    <property type="match status" value="1"/>
</dbReference>
<dbReference type="Proteomes" id="UP000630353">
    <property type="component" value="Unassembled WGS sequence"/>
</dbReference>
<dbReference type="InterPro" id="IPR029063">
    <property type="entry name" value="SAM-dependent_MTases_sf"/>
</dbReference>
<reference evidence="5" key="1">
    <citation type="journal article" date="2014" name="Int. J. Syst. Evol. Microbiol.">
        <title>Complete genome sequence of Corynebacterium casei LMG S-19264T (=DSM 44701T), isolated from a smear-ripened cheese.</title>
        <authorList>
            <consortium name="US DOE Joint Genome Institute (JGI-PGF)"/>
            <person name="Walter F."/>
            <person name="Albersmeier A."/>
            <person name="Kalinowski J."/>
            <person name="Ruckert C."/>
        </authorList>
    </citation>
    <scope>NUCLEOTIDE SEQUENCE</scope>
    <source>
        <strain evidence="5">KCTC 42651</strain>
    </source>
</reference>
<organism evidence="5 6">
    <name type="scientific">Thalassobaculum fulvum</name>
    <dbReference type="NCBI Taxonomy" id="1633335"/>
    <lineage>
        <taxon>Bacteria</taxon>
        <taxon>Pseudomonadati</taxon>
        <taxon>Pseudomonadota</taxon>
        <taxon>Alphaproteobacteria</taxon>
        <taxon>Rhodospirillales</taxon>
        <taxon>Thalassobaculaceae</taxon>
        <taxon>Thalassobaculum</taxon>
    </lineage>
</organism>
<feature type="domain" description="Methyltransferase" evidence="4">
    <location>
        <begin position="47"/>
        <end position="144"/>
    </location>
</feature>